<evidence type="ECO:0000313" key="3">
    <source>
        <dbReference type="Proteomes" id="UP000717515"/>
    </source>
</evidence>
<feature type="compositionally biased region" description="Polar residues" evidence="1">
    <location>
        <begin position="515"/>
        <end position="538"/>
    </location>
</feature>
<protein>
    <submittedName>
        <fullName evidence="2">Uncharacterized protein</fullName>
    </submittedName>
</protein>
<evidence type="ECO:0000313" key="2">
    <source>
        <dbReference type="EMBL" id="KAG9322576.1"/>
    </source>
</evidence>
<name>A0A9P8A4F9_MORAP</name>
<dbReference type="Proteomes" id="UP000717515">
    <property type="component" value="Unassembled WGS sequence"/>
</dbReference>
<comment type="caution">
    <text evidence="2">The sequence shown here is derived from an EMBL/GenBank/DDBJ whole genome shotgun (WGS) entry which is preliminary data.</text>
</comment>
<feature type="compositionally biased region" description="Basic and acidic residues" evidence="1">
    <location>
        <begin position="480"/>
        <end position="497"/>
    </location>
</feature>
<proteinExistence type="predicted"/>
<feature type="region of interest" description="Disordered" evidence="1">
    <location>
        <begin position="13"/>
        <end position="59"/>
    </location>
</feature>
<accession>A0A9P8A4F9</accession>
<dbReference type="AlphaFoldDB" id="A0A9P8A4F9"/>
<dbReference type="EMBL" id="JAIFTL010000139">
    <property type="protein sequence ID" value="KAG9322576.1"/>
    <property type="molecule type" value="Genomic_DNA"/>
</dbReference>
<feature type="compositionally biased region" description="Low complexity" evidence="1">
    <location>
        <begin position="49"/>
        <end position="59"/>
    </location>
</feature>
<feature type="region of interest" description="Disordered" evidence="1">
    <location>
        <begin position="592"/>
        <end position="675"/>
    </location>
</feature>
<reference evidence="2" key="1">
    <citation type="submission" date="2021-07" db="EMBL/GenBank/DDBJ databases">
        <title>Draft genome of Mortierella alpina, strain LL118, isolated from an aspen leaf litter sample.</title>
        <authorList>
            <person name="Yang S."/>
            <person name="Vinatzer B.A."/>
        </authorList>
    </citation>
    <scope>NUCLEOTIDE SEQUENCE</scope>
    <source>
        <strain evidence="2">LL118</strain>
    </source>
</reference>
<feature type="compositionally biased region" description="Acidic residues" evidence="1">
    <location>
        <begin position="423"/>
        <end position="433"/>
    </location>
</feature>
<feature type="compositionally biased region" description="Basic and acidic residues" evidence="1">
    <location>
        <begin position="624"/>
        <end position="642"/>
    </location>
</feature>
<feature type="compositionally biased region" description="Polar residues" evidence="1">
    <location>
        <begin position="454"/>
        <end position="478"/>
    </location>
</feature>
<gene>
    <name evidence="2" type="ORF">KVV02_001369</name>
</gene>
<evidence type="ECO:0000256" key="1">
    <source>
        <dbReference type="SAM" id="MobiDB-lite"/>
    </source>
</evidence>
<organism evidence="2 3">
    <name type="scientific">Mortierella alpina</name>
    <name type="common">Oleaginous fungus</name>
    <name type="synonym">Mortierella renispora</name>
    <dbReference type="NCBI Taxonomy" id="64518"/>
    <lineage>
        <taxon>Eukaryota</taxon>
        <taxon>Fungi</taxon>
        <taxon>Fungi incertae sedis</taxon>
        <taxon>Mucoromycota</taxon>
        <taxon>Mortierellomycotina</taxon>
        <taxon>Mortierellomycetes</taxon>
        <taxon>Mortierellales</taxon>
        <taxon>Mortierellaceae</taxon>
        <taxon>Mortierella</taxon>
    </lineage>
</organism>
<feature type="compositionally biased region" description="Basic residues" evidence="1">
    <location>
        <begin position="543"/>
        <end position="557"/>
    </location>
</feature>
<sequence>MFTIHLTPPQTCSAAPGCRKDGSSCSLQSTEPHHQSPRQPRTAHELRQSTTPSSSALSAGPSLLVSRLQSSMFFGGFGALCREIEAMHKGFSMDESHASAPAALAPVTVVAASDTALGAQAAKEGATHEAETYSPEAHQSSGSAMVIVPRLMSSQASGIATAERPLKWYRVTIEEISKGGWQKEEAEDGVEVVALPMVSTTTTRTTTTTTQSVMLPTGMVETLLRGVAAGGADARADGAAVLSANSEQVRVDALVESRGSELQQQQQHNECERQGPVEPTTQILNPTRHDATACSAATHKTVTEAATDTTADIGSAPMRVDNDASSVPVLVSKVKELSPSSWSSSTNSRRDPNLLVTANGDETVQVATQKTMAILNHSQEKEEEPERDLRPWWQRRRDAQSAPHPRSLEDKSLRCGKGSSSSDGDDDGDGDGESTDRVRRRLWPPRQDALRNGETVTQSTVIGPDGTIQSRTVMVTTTRAKRDAEMHHAETNVRSRDIQQQQQLENAAHHEPLNDFTSSQHLPTTELQPQESQKLQQGEQHRSKLRKRWAQRRHRHQAHQDLWTQNEGSDEKDERHSLWERRRQQRERLRELREAEAQQREATAAAYGFNIHPPTLDNNGGWSVRERKAGATAAAKEEDEGRVAGGRTSEPRRTWPPKGYRRRQELERDEPRHNV</sequence>
<feature type="region of interest" description="Disordered" evidence="1">
    <location>
        <begin position="397"/>
        <end position="578"/>
    </location>
</feature>
<feature type="compositionally biased region" description="Basic and acidic residues" evidence="1">
    <location>
        <begin position="662"/>
        <end position="675"/>
    </location>
</feature>